<dbReference type="Proteomes" id="UP000699462">
    <property type="component" value="Unassembled WGS sequence"/>
</dbReference>
<dbReference type="EMBL" id="JTDF01004092">
    <property type="protein sequence ID" value="KAF8567215.1"/>
    <property type="molecule type" value="Genomic_DNA"/>
</dbReference>
<evidence type="ECO:0000313" key="2">
    <source>
        <dbReference type="Proteomes" id="UP000699462"/>
    </source>
</evidence>
<organism evidence="1 2">
    <name type="scientific">Paragonimus westermani</name>
    <dbReference type="NCBI Taxonomy" id="34504"/>
    <lineage>
        <taxon>Eukaryota</taxon>
        <taxon>Metazoa</taxon>
        <taxon>Spiralia</taxon>
        <taxon>Lophotrochozoa</taxon>
        <taxon>Platyhelminthes</taxon>
        <taxon>Trematoda</taxon>
        <taxon>Digenea</taxon>
        <taxon>Plagiorchiida</taxon>
        <taxon>Troglotremata</taxon>
        <taxon>Troglotrematidae</taxon>
        <taxon>Paragonimus</taxon>
    </lineage>
</organism>
<evidence type="ECO:0000313" key="1">
    <source>
        <dbReference type="EMBL" id="KAF8567215.1"/>
    </source>
</evidence>
<comment type="caution">
    <text evidence="1">The sequence shown here is derived from an EMBL/GenBank/DDBJ whole genome shotgun (WGS) entry which is preliminary data.</text>
</comment>
<gene>
    <name evidence="1" type="ORF">P879_09007</name>
</gene>
<dbReference type="AlphaFoldDB" id="A0A8T0DHC5"/>
<name>A0A8T0DHC5_9TREM</name>
<reference evidence="1 2" key="1">
    <citation type="submission" date="2019-07" db="EMBL/GenBank/DDBJ databases">
        <title>Annotation for the trematode Paragonimus westermani.</title>
        <authorList>
            <person name="Choi Y.-J."/>
        </authorList>
    </citation>
    <scope>NUCLEOTIDE SEQUENCE [LARGE SCALE GENOMIC DNA]</scope>
    <source>
        <strain evidence="1">180907_Pwestermani</strain>
    </source>
</reference>
<keyword evidence="2" id="KW-1185">Reference proteome</keyword>
<proteinExistence type="predicted"/>
<sequence length="50" mass="5573">MPPPRQFRRCRTRATAYICVQFVSHSATLPNGQSQSTCIESGTRCLCEIA</sequence>
<accession>A0A8T0DHC5</accession>
<protein>
    <submittedName>
        <fullName evidence="1">Uncharacterized protein</fullName>
    </submittedName>
</protein>